<feature type="chain" id="PRO_5032336772" evidence="2">
    <location>
        <begin position="30"/>
        <end position="140"/>
    </location>
</feature>
<keyword evidence="4" id="KW-1185">Reference proteome</keyword>
<feature type="signal peptide" evidence="2">
    <location>
        <begin position="1"/>
        <end position="29"/>
    </location>
</feature>
<keyword evidence="1" id="KW-0472">Membrane</keyword>
<feature type="transmembrane region" description="Helical" evidence="1">
    <location>
        <begin position="118"/>
        <end position="137"/>
    </location>
</feature>
<dbReference type="KEGG" id="mama:GII36_00095"/>
<gene>
    <name evidence="3" type="ORF">GII36_00095</name>
</gene>
<feature type="transmembrane region" description="Helical" evidence="1">
    <location>
        <begin position="68"/>
        <end position="97"/>
    </location>
</feature>
<dbReference type="InterPro" id="IPR043993">
    <property type="entry name" value="T4SS_pilin"/>
</dbReference>
<keyword evidence="2" id="KW-0732">Signal</keyword>
<sequence>MKKPTLLRSLLLIPVLLGAFFVAAPSANAVGTCNFNSRFLTFPTWWRGIPTDTGTCSLKMEDIPPERLVSIIAANIAEVIIQLVGYASAIFIIVGGFKYITSSGSPDGMTSARKTIQNAVIGLLVSILSVGIVNIVFSRL</sequence>
<evidence type="ECO:0000256" key="1">
    <source>
        <dbReference type="SAM" id="Phobius"/>
    </source>
</evidence>
<name>A0A857MI78_9BACT</name>
<dbReference type="RefSeq" id="WP_260763474.1">
    <property type="nucleotide sequence ID" value="NZ_CP045921.1"/>
</dbReference>
<reference evidence="3" key="1">
    <citation type="journal article" date="2021" name="Nat. Microbiol.">
        <title>Cocultivation of an ultrasmall environmental parasitic bacterium with lytic ability against bacteria associated with wastewater foams.</title>
        <authorList>
            <person name="Batinovic S."/>
            <person name="Rose J.J.A."/>
            <person name="Ratcliffe J."/>
            <person name="Seviour R.J."/>
            <person name="Petrovski S."/>
        </authorList>
    </citation>
    <scope>NUCLEOTIDE SEQUENCE</scope>
    <source>
        <strain evidence="3">JR1</strain>
    </source>
</reference>
<dbReference type="Pfam" id="PF18895">
    <property type="entry name" value="T4SS_pilin"/>
    <property type="match status" value="1"/>
</dbReference>
<dbReference type="EMBL" id="CP045921">
    <property type="protein sequence ID" value="QHN42266.1"/>
    <property type="molecule type" value="Genomic_DNA"/>
</dbReference>
<evidence type="ECO:0000256" key="2">
    <source>
        <dbReference type="SAM" id="SignalP"/>
    </source>
</evidence>
<protein>
    <submittedName>
        <fullName evidence="3">Uncharacterized protein</fullName>
    </submittedName>
</protein>
<keyword evidence="1" id="KW-1133">Transmembrane helix</keyword>
<accession>A0A857MI78</accession>
<dbReference type="Proteomes" id="UP001059824">
    <property type="component" value="Chromosome"/>
</dbReference>
<dbReference type="AlphaFoldDB" id="A0A857MI78"/>
<keyword evidence="1" id="KW-0812">Transmembrane</keyword>
<organism evidence="3 4">
    <name type="scientific">Candidatus Mycosynbacter amalyticus</name>
    <dbReference type="NCBI Taxonomy" id="2665156"/>
    <lineage>
        <taxon>Bacteria</taxon>
        <taxon>Candidatus Saccharimonadota</taxon>
        <taxon>Candidatus Saccharimonadota incertae sedis</taxon>
        <taxon>Candidatus Mycosynbacter</taxon>
    </lineage>
</organism>
<evidence type="ECO:0000313" key="3">
    <source>
        <dbReference type="EMBL" id="QHN42266.1"/>
    </source>
</evidence>
<proteinExistence type="predicted"/>
<evidence type="ECO:0000313" key="4">
    <source>
        <dbReference type="Proteomes" id="UP001059824"/>
    </source>
</evidence>